<name>A0ACC3S3A0_9PEZI</name>
<accession>A0ACC3S3A0</accession>
<keyword evidence="2" id="KW-1185">Reference proteome</keyword>
<evidence type="ECO:0000313" key="1">
    <source>
        <dbReference type="EMBL" id="KAK8194264.1"/>
    </source>
</evidence>
<dbReference type="Proteomes" id="UP001320706">
    <property type="component" value="Unassembled WGS sequence"/>
</dbReference>
<dbReference type="EMBL" id="JAMKPW020000043">
    <property type="protein sequence ID" value="KAK8194264.1"/>
    <property type="molecule type" value="Genomic_DNA"/>
</dbReference>
<sequence length="598" mass="65193">MAGIDLGAAVTAVADQSKPTASIQSSLQALAEASRDPSIRATLQPAFAGLLTRFDETTTALDSGLQTLLLRCIGNLVSDNDANRDEIVKSGTLVRLGDCLPDMDARTRSLTSDIVVKVLFNAMKDHESSQREAFRQKIDLRIVNYMALRAFSGEWEDTDAELELTSDLLSMVVAHNQEEKRDVDYPSDSMSDWVWRMLRVGSYKQHDIDSFLAVSHAVSEYLRSPQMLDCVLGDRQFHAMFDLINVSTEMAKDAENEEDRRLVALFHHVLQETLADIAARPEFQSGQSVDGSLMQMLYETCVPPPNGDPILSTTSCLMLGNFITSDATANELLSRVPYKKIFAMLGISTNSAWTNAAAGLLRQLAQPAQSRKQLAADPEALRASIGVYLNSAIADVQAAGLRLTRTLLRDQVDAVISFVTPDSERHGLQSLLAFYSTTSTTIPAVRAEVVMLMTSILRTLTKLSQSNPSHAALTIFTSTPEIAEPFAFGAQFSEMPQIQSESWLALNLLARLPGGEAPVTGLFREEKLVEKLAGRIEEISAALQEHVRGKDEAEVNPAWVGERDNVVILALSLVRGGELGGEAKVRLGTALETAGVKA</sequence>
<reference evidence="1" key="1">
    <citation type="submission" date="2024-02" db="EMBL/GenBank/DDBJ databases">
        <title>Metagenome Assembled Genome of Zalaria obscura JY119.</title>
        <authorList>
            <person name="Vighnesh L."/>
            <person name="Jagadeeshwari U."/>
            <person name="Venkata Ramana C."/>
            <person name="Sasikala C."/>
        </authorList>
    </citation>
    <scope>NUCLEOTIDE SEQUENCE</scope>
    <source>
        <strain evidence="1">JY119</strain>
    </source>
</reference>
<comment type="caution">
    <text evidence="1">The sequence shown here is derived from an EMBL/GenBank/DDBJ whole genome shotgun (WGS) entry which is preliminary data.</text>
</comment>
<evidence type="ECO:0000313" key="2">
    <source>
        <dbReference type="Proteomes" id="UP001320706"/>
    </source>
</evidence>
<proteinExistence type="predicted"/>
<organism evidence="1 2">
    <name type="scientific">Zalaria obscura</name>
    <dbReference type="NCBI Taxonomy" id="2024903"/>
    <lineage>
        <taxon>Eukaryota</taxon>
        <taxon>Fungi</taxon>
        <taxon>Dikarya</taxon>
        <taxon>Ascomycota</taxon>
        <taxon>Pezizomycotina</taxon>
        <taxon>Dothideomycetes</taxon>
        <taxon>Dothideomycetidae</taxon>
        <taxon>Dothideales</taxon>
        <taxon>Zalariaceae</taxon>
        <taxon>Zalaria</taxon>
    </lineage>
</organism>
<gene>
    <name evidence="1" type="ORF">M8818_007452</name>
</gene>
<protein>
    <submittedName>
        <fullName evidence="1">Uncharacterized protein</fullName>
    </submittedName>
</protein>